<keyword evidence="5" id="KW-0548">Nucleotidyltransferase</keyword>
<dbReference type="Pfam" id="PF04679">
    <property type="entry name" value="DNA_ligase_A_C"/>
    <property type="match status" value="1"/>
</dbReference>
<evidence type="ECO:0000256" key="15">
    <source>
        <dbReference type="ARBA" id="ARBA00023172"/>
    </source>
</evidence>
<dbReference type="AlphaFoldDB" id="A0A9X0QC80"/>
<dbReference type="Pfam" id="PF01068">
    <property type="entry name" value="DNA_ligase_A_M"/>
    <property type="match status" value="1"/>
</dbReference>
<accession>A0A9X0QC80</accession>
<evidence type="ECO:0000256" key="8">
    <source>
        <dbReference type="ARBA" id="ARBA00022741"/>
    </source>
</evidence>
<dbReference type="NCBIfam" id="NF004628">
    <property type="entry name" value="PRK05972.1"/>
    <property type="match status" value="1"/>
</dbReference>
<keyword evidence="14" id="KW-0238">DNA-binding</keyword>
<evidence type="ECO:0000256" key="2">
    <source>
        <dbReference type="ARBA" id="ARBA00012727"/>
    </source>
</evidence>
<evidence type="ECO:0000313" key="23">
    <source>
        <dbReference type="EMBL" id="MBB5327689.1"/>
    </source>
</evidence>
<dbReference type="GO" id="GO:0046872">
    <property type="term" value="F:metal ion binding"/>
    <property type="evidence" value="ECO:0007669"/>
    <property type="project" value="UniProtKB-KW"/>
</dbReference>
<evidence type="ECO:0000256" key="9">
    <source>
        <dbReference type="ARBA" id="ARBA00022763"/>
    </source>
</evidence>
<keyword evidence="12" id="KW-0067">ATP-binding</keyword>
<evidence type="ECO:0000256" key="3">
    <source>
        <dbReference type="ARBA" id="ARBA00022598"/>
    </source>
</evidence>
<dbReference type="Gene3D" id="3.30.470.30">
    <property type="entry name" value="DNA ligase/mRNA capping enzyme"/>
    <property type="match status" value="1"/>
</dbReference>
<evidence type="ECO:0000259" key="22">
    <source>
        <dbReference type="PROSITE" id="PS50160"/>
    </source>
</evidence>
<proteinExistence type="predicted"/>
<dbReference type="Proteomes" id="UP000535182">
    <property type="component" value="Unassembled WGS sequence"/>
</dbReference>
<evidence type="ECO:0000256" key="6">
    <source>
        <dbReference type="ARBA" id="ARBA00022722"/>
    </source>
</evidence>
<keyword evidence="16" id="KW-0234">DNA repair</keyword>
<keyword evidence="8" id="KW-0547">Nucleotide-binding</keyword>
<dbReference type="PROSITE" id="PS50160">
    <property type="entry name" value="DNA_LIGASE_A3"/>
    <property type="match status" value="1"/>
</dbReference>
<dbReference type="Gene3D" id="3.30.1490.70">
    <property type="match status" value="1"/>
</dbReference>
<dbReference type="Pfam" id="PF13298">
    <property type="entry name" value="LigD_N"/>
    <property type="match status" value="1"/>
</dbReference>
<keyword evidence="15" id="KW-0233">DNA recombination</keyword>
<organism evidence="23 24">
    <name type="scientific">Tunturiibacter gelidiferens</name>
    <dbReference type="NCBI Taxonomy" id="3069689"/>
    <lineage>
        <taxon>Bacteria</taxon>
        <taxon>Pseudomonadati</taxon>
        <taxon>Acidobacteriota</taxon>
        <taxon>Terriglobia</taxon>
        <taxon>Terriglobales</taxon>
        <taxon>Acidobacteriaceae</taxon>
        <taxon>Tunturiibacter</taxon>
    </lineage>
</organism>
<evidence type="ECO:0000313" key="24">
    <source>
        <dbReference type="Proteomes" id="UP000535182"/>
    </source>
</evidence>
<dbReference type="RefSeq" id="WP_183974565.1">
    <property type="nucleotide sequence ID" value="NZ_JACHEB010000002.1"/>
</dbReference>
<dbReference type="NCBIfam" id="TIGR02777">
    <property type="entry name" value="LigD_PE_dom"/>
    <property type="match status" value="1"/>
</dbReference>
<evidence type="ECO:0000256" key="19">
    <source>
        <dbReference type="ARBA" id="ARBA00029943"/>
    </source>
</evidence>
<feature type="domain" description="ATP-dependent DNA ligase family profile" evidence="22">
    <location>
        <begin position="380"/>
        <end position="471"/>
    </location>
</feature>
<keyword evidence="18" id="KW-0511">Multifunctional enzyme</keyword>
<dbReference type="GO" id="GO:0004527">
    <property type="term" value="F:exonuclease activity"/>
    <property type="evidence" value="ECO:0007669"/>
    <property type="project" value="UniProtKB-KW"/>
</dbReference>
<protein>
    <recommendedName>
        <fullName evidence="2">DNA ligase (ATP)</fullName>
        <ecNumber evidence="2">6.5.1.1</ecNumber>
    </recommendedName>
    <alternativeName>
        <fullName evidence="19">NHEJ DNA polymerase</fullName>
    </alternativeName>
</protein>
<dbReference type="Pfam" id="PF21686">
    <property type="entry name" value="LigD_Prim-Pol"/>
    <property type="match status" value="1"/>
</dbReference>
<evidence type="ECO:0000256" key="13">
    <source>
        <dbReference type="ARBA" id="ARBA00022932"/>
    </source>
</evidence>
<evidence type="ECO:0000256" key="20">
    <source>
        <dbReference type="ARBA" id="ARBA00034003"/>
    </source>
</evidence>
<keyword evidence="10" id="KW-0378">Hydrolase</keyword>
<evidence type="ECO:0000256" key="4">
    <source>
        <dbReference type="ARBA" id="ARBA00022679"/>
    </source>
</evidence>
<dbReference type="Gene3D" id="2.40.50.140">
    <property type="entry name" value="Nucleic acid-binding proteins"/>
    <property type="match status" value="1"/>
</dbReference>
<dbReference type="SUPFAM" id="SSF56091">
    <property type="entry name" value="DNA ligase/mRNA capping enzyme, catalytic domain"/>
    <property type="match status" value="1"/>
</dbReference>
<name>A0A9X0QC80_9BACT</name>
<dbReference type="GO" id="GO:0003677">
    <property type="term" value="F:DNA binding"/>
    <property type="evidence" value="ECO:0007669"/>
    <property type="project" value="UniProtKB-KW"/>
</dbReference>
<feature type="region of interest" description="Disordered" evidence="21">
    <location>
        <begin position="580"/>
        <end position="627"/>
    </location>
</feature>
<sequence>MATKKKAKSKSPASAADAVDEQLERYRSMRDFDVTAEPSGEEESKKTSKNRAAQGSGLPFVIQKHAATRLHYDFRLGWNGVLKSWAVAKGPSYFTGDKRLAVQVEDHPMEYGGFEGIIPKGQYGGGTVMVWDQGTWEPQAGYNDVDEGLRTGSLKFIMHGTKMKGKWALIRMGGKAANESKPNWLLIKEHDEFERKQDDAAVTEEEPNSVVTGRSLEEIASNEDHVWNSKETARGDAWYRKEAGVEVPKKADVEAATINEAEAPRKSKKITDELKVPVGAPKEKLPEFIKPELALQATTAPSGAGWLHELKLDGYRIQGRKDGDKVQLLTRTGLDWTHRMKTIAALVGELPVERAVLDGEVVVLAENGTTSFADLQAAFQEGVKKPLSYFIFDLLHLNGHNLRGLPLIERKRLLAKLLEDSGEFVRLSEHLETDGAVVFRKACEMHTEGIISKRTASKYSSGRGGSWLKLKCVHEQEFVIGGFTLPSNGTHGVGALLLGYYDDKKLVYSGRTGTGFTQKTHRVLRNQLEELRQKENPFESPPAEARRGAIWVKPDLVAQVNFATWTADNLVRQASFKGLREDKPASEVRREEPTVAPRARGAKNASHHASAPIAAKTESGEEDAAKAAPVKAAKKSAKLTLENAPVRLTHPEKVLDAETQLTKQQLADYYWAIASHMLPHIEGRPVSLVRCPDGSEKPCFYQKHVNAMLPPGITSVDVPDKKTGKIEPYITLSTAEALAGLAQMGVLEVHPWGSRNEDLEHPDRIIIDLDPDAAIAWPRLAESAGEVRKELKKLGLESFLKSTGGKGLHVVIPFVPEYDWAVIKQFAHAFVLKMEKDQPGLYLTKMSKAARKDRIFLDYLRNERGATAVAAFSPRARAGAAVSLPLDWGDLTAATRTVVRVADFVEWQGQLKRDPWKEFLKLRQRITAKMLETLKISPAA</sequence>
<evidence type="ECO:0000256" key="17">
    <source>
        <dbReference type="ARBA" id="ARBA00023211"/>
    </source>
</evidence>
<dbReference type="InterPro" id="IPR014143">
    <property type="entry name" value="NHEJ_ligase_prk"/>
</dbReference>
<keyword evidence="4" id="KW-0808">Transferase</keyword>
<dbReference type="NCBIfam" id="TIGR02776">
    <property type="entry name" value="NHEJ_ligase_prk"/>
    <property type="match status" value="1"/>
</dbReference>
<dbReference type="InterPro" id="IPR012309">
    <property type="entry name" value="DNA_ligase_ATP-dep_C"/>
</dbReference>
<dbReference type="EMBL" id="JACHEB010000002">
    <property type="protein sequence ID" value="MBB5327689.1"/>
    <property type="molecule type" value="Genomic_DNA"/>
</dbReference>
<dbReference type="PANTHER" id="PTHR42705:SF2">
    <property type="entry name" value="BIFUNCTIONAL NON-HOMOLOGOUS END JOINING PROTEIN LIGD"/>
    <property type="match status" value="1"/>
</dbReference>
<keyword evidence="13" id="KW-0239">DNA-directed DNA polymerase</keyword>
<dbReference type="PANTHER" id="PTHR42705">
    <property type="entry name" value="BIFUNCTIONAL NON-HOMOLOGOUS END JOINING PROTEIN LIGD"/>
    <property type="match status" value="1"/>
</dbReference>
<comment type="catalytic activity">
    <reaction evidence="20">
        <text>ATP + (deoxyribonucleotide)n-3'-hydroxyl + 5'-phospho-(deoxyribonucleotide)m = (deoxyribonucleotide)n+m + AMP + diphosphate.</text>
        <dbReference type="EC" id="6.5.1.1"/>
    </reaction>
</comment>
<dbReference type="NCBIfam" id="TIGR02778">
    <property type="entry name" value="ligD_pol"/>
    <property type="match status" value="1"/>
</dbReference>
<keyword evidence="9" id="KW-0227">DNA damage</keyword>
<dbReference type="InterPro" id="IPR012310">
    <property type="entry name" value="DNA_ligase_ATP-dep_cent"/>
</dbReference>
<keyword evidence="6" id="KW-0540">Nuclease</keyword>
<dbReference type="InterPro" id="IPR014144">
    <property type="entry name" value="LigD_PE_domain"/>
</dbReference>
<dbReference type="GO" id="GO:0003910">
    <property type="term" value="F:DNA ligase (ATP) activity"/>
    <property type="evidence" value="ECO:0007669"/>
    <property type="project" value="UniProtKB-EC"/>
</dbReference>
<evidence type="ECO:0000256" key="18">
    <source>
        <dbReference type="ARBA" id="ARBA00023268"/>
    </source>
</evidence>
<dbReference type="CDD" id="cd07971">
    <property type="entry name" value="OBF_DNA_ligase_LigD"/>
    <property type="match status" value="1"/>
</dbReference>
<keyword evidence="11" id="KW-0269">Exonuclease</keyword>
<keyword evidence="3 23" id="KW-0436">Ligase</keyword>
<dbReference type="InterPro" id="IPR033651">
    <property type="entry name" value="PaeLigD_Pol-like"/>
</dbReference>
<comment type="caution">
    <text evidence="23">The sequence shown here is derived from an EMBL/GenBank/DDBJ whole genome shotgun (WGS) entry which is preliminary data.</text>
</comment>
<evidence type="ECO:0000256" key="11">
    <source>
        <dbReference type="ARBA" id="ARBA00022839"/>
    </source>
</evidence>
<dbReference type="SUPFAM" id="SSF50249">
    <property type="entry name" value="Nucleic acid-binding proteins"/>
    <property type="match status" value="1"/>
</dbReference>
<dbReference type="Gene3D" id="3.90.920.10">
    <property type="entry name" value="DNA primase, PRIM domain"/>
    <property type="match status" value="1"/>
</dbReference>
<dbReference type="GO" id="GO:0006281">
    <property type="term" value="P:DNA repair"/>
    <property type="evidence" value="ECO:0007669"/>
    <property type="project" value="UniProtKB-KW"/>
</dbReference>
<dbReference type="InterPro" id="IPR014145">
    <property type="entry name" value="LigD_pol_dom"/>
</dbReference>
<reference evidence="23 24" key="1">
    <citation type="submission" date="2020-08" db="EMBL/GenBank/DDBJ databases">
        <title>Genomic Encyclopedia of Type Strains, Phase IV (KMG-V): Genome sequencing to study the core and pangenomes of soil and plant-associated prokaryotes.</title>
        <authorList>
            <person name="Whitman W."/>
        </authorList>
    </citation>
    <scope>NUCLEOTIDE SEQUENCE [LARGE SCALE GENOMIC DNA]</scope>
    <source>
        <strain evidence="23 24">X5P2</strain>
    </source>
</reference>
<dbReference type="CDD" id="cd07906">
    <property type="entry name" value="Adenylation_DNA_ligase_LigD_LigC"/>
    <property type="match status" value="1"/>
</dbReference>
<keyword evidence="17" id="KW-0464">Manganese</keyword>
<evidence type="ECO:0000256" key="21">
    <source>
        <dbReference type="SAM" id="MobiDB-lite"/>
    </source>
</evidence>
<dbReference type="InterPro" id="IPR012340">
    <property type="entry name" value="NA-bd_OB-fold"/>
</dbReference>
<dbReference type="CDD" id="cd04862">
    <property type="entry name" value="PaeLigD_Pol_like"/>
    <property type="match status" value="1"/>
</dbReference>
<feature type="compositionally biased region" description="Basic and acidic residues" evidence="21">
    <location>
        <begin position="580"/>
        <end position="593"/>
    </location>
</feature>
<feature type="compositionally biased region" description="Basic and acidic residues" evidence="21">
    <location>
        <begin position="22"/>
        <end position="33"/>
    </location>
</feature>
<dbReference type="GO" id="GO:0005524">
    <property type="term" value="F:ATP binding"/>
    <property type="evidence" value="ECO:0007669"/>
    <property type="project" value="UniProtKB-KW"/>
</dbReference>
<feature type="region of interest" description="Disordered" evidence="21">
    <location>
        <begin position="1"/>
        <end position="53"/>
    </location>
</feature>
<evidence type="ECO:0000256" key="1">
    <source>
        <dbReference type="ARBA" id="ARBA00001936"/>
    </source>
</evidence>
<dbReference type="GO" id="GO:0003887">
    <property type="term" value="F:DNA-directed DNA polymerase activity"/>
    <property type="evidence" value="ECO:0007669"/>
    <property type="project" value="UniProtKB-KW"/>
</dbReference>
<evidence type="ECO:0000256" key="14">
    <source>
        <dbReference type="ARBA" id="ARBA00023125"/>
    </source>
</evidence>
<keyword evidence="24" id="KW-1185">Reference proteome</keyword>
<dbReference type="GO" id="GO:0006310">
    <property type="term" value="P:DNA recombination"/>
    <property type="evidence" value="ECO:0007669"/>
    <property type="project" value="UniProtKB-KW"/>
</dbReference>
<comment type="cofactor">
    <cofactor evidence="1">
        <name>Mn(2+)</name>
        <dbReference type="ChEBI" id="CHEBI:29035"/>
    </cofactor>
</comment>
<dbReference type="EC" id="6.5.1.1" evidence="2"/>
<evidence type="ECO:0000256" key="16">
    <source>
        <dbReference type="ARBA" id="ARBA00023204"/>
    </source>
</evidence>
<evidence type="ECO:0000256" key="7">
    <source>
        <dbReference type="ARBA" id="ARBA00022723"/>
    </source>
</evidence>
<evidence type="ECO:0000256" key="10">
    <source>
        <dbReference type="ARBA" id="ARBA00022801"/>
    </source>
</evidence>
<evidence type="ECO:0000256" key="5">
    <source>
        <dbReference type="ARBA" id="ARBA00022695"/>
    </source>
</evidence>
<gene>
    <name evidence="23" type="ORF">HDF14_001294</name>
</gene>
<dbReference type="NCBIfam" id="TIGR02779">
    <property type="entry name" value="NHEJ_ligase_lig"/>
    <property type="match status" value="1"/>
</dbReference>
<evidence type="ECO:0000256" key="12">
    <source>
        <dbReference type="ARBA" id="ARBA00022840"/>
    </source>
</evidence>
<dbReference type="InterPro" id="IPR052171">
    <property type="entry name" value="NHEJ_LigD"/>
</dbReference>
<dbReference type="InterPro" id="IPR014146">
    <property type="entry name" value="LigD_ligase_dom"/>
</dbReference>
<keyword evidence="7" id="KW-0479">Metal-binding</keyword>